<comment type="catalytic activity">
    <reaction evidence="20">
        <text>DNA(n) + a 2'-deoxyribonucleoside 5'-triphosphate = DNA(n+1) + diphosphate</text>
        <dbReference type="Rhea" id="RHEA:22508"/>
        <dbReference type="Rhea" id="RHEA-COMP:17339"/>
        <dbReference type="Rhea" id="RHEA-COMP:17340"/>
        <dbReference type="ChEBI" id="CHEBI:33019"/>
        <dbReference type="ChEBI" id="CHEBI:61560"/>
        <dbReference type="ChEBI" id="CHEBI:173112"/>
        <dbReference type="EC" id="2.7.7.7"/>
    </reaction>
</comment>
<keyword evidence="17" id="KW-0917">Virion maturation</keyword>
<accession>A0ABN7IV00</accession>
<evidence type="ECO:0000256" key="7">
    <source>
        <dbReference type="ARBA" id="ARBA00022723"/>
    </source>
</evidence>
<feature type="region of interest" description="Disordered" evidence="21">
    <location>
        <begin position="539"/>
        <end position="565"/>
    </location>
</feature>
<keyword evidence="9" id="KW-0255">Endonuclease</keyword>
<dbReference type="SUPFAM" id="SSF53098">
    <property type="entry name" value="Ribonuclease H-like"/>
    <property type="match status" value="1"/>
</dbReference>
<proteinExistence type="predicted"/>
<keyword evidence="8" id="KW-0547">Nucleotide-binding</keyword>
<dbReference type="Gene3D" id="3.30.420.10">
    <property type="entry name" value="Ribonuclease H-like superfamily/Ribonuclease H"/>
    <property type="match status" value="1"/>
</dbReference>
<keyword evidence="6" id="KW-0540">Nuclease</keyword>
<evidence type="ECO:0000256" key="14">
    <source>
        <dbReference type="ARBA" id="ARBA00022908"/>
    </source>
</evidence>
<dbReference type="PANTHER" id="PTHR42648:SF11">
    <property type="entry name" value="TRANSPOSON TY4-P GAG-POL POLYPROTEIN"/>
    <property type="match status" value="1"/>
</dbReference>
<comment type="catalytic activity">
    <reaction evidence="19">
        <text>DNA(n) + a 2'-deoxyribonucleoside 5'-triphosphate = DNA(n+1) + diphosphate</text>
        <dbReference type="Rhea" id="RHEA:22508"/>
        <dbReference type="Rhea" id="RHEA-COMP:17339"/>
        <dbReference type="Rhea" id="RHEA-COMP:17340"/>
        <dbReference type="ChEBI" id="CHEBI:33019"/>
        <dbReference type="ChEBI" id="CHEBI:61560"/>
        <dbReference type="ChEBI" id="CHEBI:173112"/>
        <dbReference type="EC" id="2.7.7.49"/>
    </reaction>
</comment>
<keyword evidence="13" id="KW-0694">RNA-binding</keyword>
<evidence type="ECO:0000256" key="12">
    <source>
        <dbReference type="ARBA" id="ARBA00022842"/>
    </source>
</evidence>
<comment type="caution">
    <text evidence="23">The sequence shown here is derived from an EMBL/GenBank/DDBJ whole genome shotgun (WGS) entry which is preliminary data.</text>
</comment>
<keyword evidence="15" id="KW-0695">RNA-directed DNA polymerase</keyword>
<feature type="region of interest" description="Disordered" evidence="21">
    <location>
        <begin position="139"/>
        <end position="169"/>
    </location>
</feature>
<dbReference type="InterPro" id="IPR012337">
    <property type="entry name" value="RNaseH-like_sf"/>
</dbReference>
<evidence type="ECO:0000256" key="15">
    <source>
        <dbReference type="ARBA" id="ARBA00022918"/>
    </source>
</evidence>
<evidence type="ECO:0000256" key="6">
    <source>
        <dbReference type="ARBA" id="ARBA00022722"/>
    </source>
</evidence>
<dbReference type="EMBL" id="CAJHJG010003325">
    <property type="protein sequence ID" value="CAD6929899.1"/>
    <property type="molecule type" value="Genomic_DNA"/>
</dbReference>
<dbReference type="Pfam" id="PF00665">
    <property type="entry name" value="rve"/>
    <property type="match status" value="1"/>
</dbReference>
<keyword evidence="5" id="KW-0548">Nucleotidyltransferase</keyword>
<dbReference type="InterPro" id="IPR036397">
    <property type="entry name" value="RNaseH_sf"/>
</dbReference>
<evidence type="ECO:0000256" key="21">
    <source>
        <dbReference type="SAM" id="MobiDB-lite"/>
    </source>
</evidence>
<evidence type="ECO:0000256" key="13">
    <source>
        <dbReference type="ARBA" id="ARBA00022884"/>
    </source>
</evidence>
<keyword evidence="7" id="KW-0479">Metal-binding</keyword>
<dbReference type="InterPro" id="IPR001584">
    <property type="entry name" value="Integrase_cat-core"/>
</dbReference>
<evidence type="ECO:0000256" key="19">
    <source>
        <dbReference type="ARBA" id="ARBA00048173"/>
    </source>
</evidence>
<evidence type="ECO:0000256" key="18">
    <source>
        <dbReference type="ARBA" id="ARBA00023172"/>
    </source>
</evidence>
<keyword evidence="12" id="KW-0460">Magnesium</keyword>
<dbReference type="Pfam" id="PF22936">
    <property type="entry name" value="Pol_BBD"/>
    <property type="match status" value="1"/>
</dbReference>
<keyword evidence="16" id="KW-0239">DNA-directed DNA polymerase</keyword>
<keyword evidence="24" id="KW-1185">Reference proteome</keyword>
<keyword evidence="2" id="KW-0815">Transposition</keyword>
<feature type="domain" description="Integrase catalytic" evidence="22">
    <location>
        <begin position="247"/>
        <end position="420"/>
    </location>
</feature>
<evidence type="ECO:0000256" key="20">
    <source>
        <dbReference type="ARBA" id="ARBA00049244"/>
    </source>
</evidence>
<evidence type="ECO:0000256" key="16">
    <source>
        <dbReference type="ARBA" id="ARBA00022932"/>
    </source>
</evidence>
<evidence type="ECO:0000256" key="17">
    <source>
        <dbReference type="ARBA" id="ARBA00023113"/>
    </source>
</evidence>
<feature type="compositionally biased region" description="Polar residues" evidence="21">
    <location>
        <begin position="142"/>
        <end position="163"/>
    </location>
</feature>
<dbReference type="InterPro" id="IPR057670">
    <property type="entry name" value="SH3_retrovirus"/>
</dbReference>
<evidence type="ECO:0000259" key="22">
    <source>
        <dbReference type="PROSITE" id="PS50994"/>
    </source>
</evidence>
<evidence type="ECO:0000256" key="4">
    <source>
        <dbReference type="ARBA" id="ARBA00022670"/>
    </source>
</evidence>
<evidence type="ECO:0000256" key="1">
    <source>
        <dbReference type="ARBA" id="ARBA00002180"/>
    </source>
</evidence>
<name>A0ABN7IV00_9BASI</name>
<protein>
    <recommendedName>
        <fullName evidence="22">Integrase catalytic domain-containing protein</fullName>
    </recommendedName>
</protein>
<dbReference type="Pfam" id="PF25597">
    <property type="entry name" value="SH3_retrovirus"/>
    <property type="match status" value="1"/>
</dbReference>
<dbReference type="InterPro" id="IPR039537">
    <property type="entry name" value="Retrotran_Ty1/copia-like"/>
</dbReference>
<keyword evidence="10" id="KW-0378">Hydrolase</keyword>
<keyword evidence="4" id="KW-0645">Protease</keyword>
<reference evidence="23" key="1">
    <citation type="submission" date="2020-10" db="EMBL/GenBank/DDBJ databases">
        <authorList>
            <person name="Sedaghatjoo S."/>
        </authorList>
    </citation>
    <scope>NUCLEOTIDE SEQUENCE</scope>
    <source>
        <strain evidence="23">AZH3</strain>
    </source>
</reference>
<keyword evidence="16" id="KW-0808">Transferase</keyword>
<evidence type="ECO:0000256" key="2">
    <source>
        <dbReference type="ARBA" id="ARBA00022578"/>
    </source>
</evidence>
<evidence type="ECO:0000313" key="23">
    <source>
        <dbReference type="EMBL" id="CAD6929899.1"/>
    </source>
</evidence>
<keyword evidence="11" id="KW-0067">ATP-binding</keyword>
<keyword evidence="18" id="KW-0233">DNA recombination</keyword>
<evidence type="ECO:0000313" key="24">
    <source>
        <dbReference type="Proteomes" id="UP000836402"/>
    </source>
</evidence>
<keyword evidence="14" id="KW-0229">DNA integration</keyword>
<comment type="function">
    <text evidence="1">The aspartyl protease (PR) mediates the proteolytic cleavages of the Gag and Gag-Pol polyproteins after assembly of the VLP.</text>
</comment>
<evidence type="ECO:0000256" key="8">
    <source>
        <dbReference type="ARBA" id="ARBA00022741"/>
    </source>
</evidence>
<organism evidence="23 24">
    <name type="scientific">Tilletia caries</name>
    <name type="common">wheat bunt fungus</name>
    <dbReference type="NCBI Taxonomy" id="13290"/>
    <lineage>
        <taxon>Eukaryota</taxon>
        <taxon>Fungi</taxon>
        <taxon>Dikarya</taxon>
        <taxon>Basidiomycota</taxon>
        <taxon>Ustilaginomycotina</taxon>
        <taxon>Exobasidiomycetes</taxon>
        <taxon>Tilletiales</taxon>
        <taxon>Tilletiaceae</taxon>
        <taxon>Tilletia</taxon>
    </lineage>
</organism>
<dbReference type="Proteomes" id="UP000836402">
    <property type="component" value="Unassembled WGS sequence"/>
</dbReference>
<evidence type="ECO:0000256" key="11">
    <source>
        <dbReference type="ARBA" id="ARBA00022840"/>
    </source>
</evidence>
<evidence type="ECO:0000256" key="5">
    <source>
        <dbReference type="ARBA" id="ARBA00022695"/>
    </source>
</evidence>
<keyword evidence="3" id="KW-1188">Viral release from host cell</keyword>
<dbReference type="PANTHER" id="PTHR42648">
    <property type="entry name" value="TRANSPOSASE, PUTATIVE-RELATED"/>
    <property type="match status" value="1"/>
</dbReference>
<evidence type="ECO:0000256" key="3">
    <source>
        <dbReference type="ARBA" id="ARBA00022612"/>
    </source>
</evidence>
<sequence>MTSDESILVDVVRPEAVSFVQVADGSLLDVLGSGSVNLAVKYGNSIDTAQLSNVLLVPGLRVCLLSVPALQRLGLTINFHETGATIKDKAGNELHATMDLEAGVSTMVLSANNRSPIAMALRTGVNDGSRPIHTDELIGTARNGSQPTASQRVTNQEQQTAQGVGTPPAGLGIDQRLKAGAIGGTYGLILLWHRRLGHPATHAMRYFAKVASVGITADKVSAFFRDVQVCDTCMEAKMARLSFSSSRTTTEHVLALVHADLIGPVRSIAAALLPANSSLYVLTLVDDYSRKYWAIPIVRKSDAFPQLQMWVKRESVQQERNVKVLRTDGGGEFGSKACETWCAELGIARQLTAPYSSVQNGVVERANRTLQDRTRAMLGGARADLALWPLAVKAAAYQLNRTPNTAIQNKIPKQMWSGKEPDFSMLRVWGCVAWVKIHPAQRINGKTLSARGARGMFVGYSDHHKAWNIWTPSNPTKPYHISRDVRFDENKSYWDEVLSKQATAGSEMEAPMEIDWELVSEKEPAPEVAVEVGTEIRGSVGAQAAERGSVPATPVQKEATMPAPN</sequence>
<dbReference type="InterPro" id="IPR054722">
    <property type="entry name" value="PolX-like_BBD"/>
</dbReference>
<dbReference type="PROSITE" id="PS50994">
    <property type="entry name" value="INTEGRASE"/>
    <property type="match status" value="1"/>
</dbReference>
<gene>
    <name evidence="23" type="ORF">JKIAZH3_G8516</name>
</gene>
<evidence type="ECO:0000256" key="10">
    <source>
        <dbReference type="ARBA" id="ARBA00022801"/>
    </source>
</evidence>
<evidence type="ECO:0000256" key="9">
    <source>
        <dbReference type="ARBA" id="ARBA00022759"/>
    </source>
</evidence>